<dbReference type="GO" id="GO:0005524">
    <property type="term" value="F:ATP binding"/>
    <property type="evidence" value="ECO:0007669"/>
    <property type="project" value="InterPro"/>
</dbReference>
<dbReference type="InterPro" id="IPR014001">
    <property type="entry name" value="Helicase_ATP-bd"/>
</dbReference>
<keyword evidence="4" id="KW-0540">Nuclease</keyword>
<evidence type="ECO:0000313" key="5">
    <source>
        <dbReference type="Proteomes" id="UP000182661"/>
    </source>
</evidence>
<dbReference type="Proteomes" id="UP000182661">
    <property type="component" value="Unassembled WGS sequence"/>
</dbReference>
<dbReference type="Pfam" id="PF00271">
    <property type="entry name" value="Helicase_C"/>
    <property type="match status" value="1"/>
</dbReference>
<evidence type="ECO:0000259" key="1">
    <source>
        <dbReference type="PROSITE" id="PS50206"/>
    </source>
</evidence>
<dbReference type="AlphaFoldDB" id="A0A657LLU8"/>
<feature type="domain" description="Helicase ATP-binding" evidence="2">
    <location>
        <begin position="244"/>
        <end position="392"/>
    </location>
</feature>
<dbReference type="InterPro" id="IPR001763">
    <property type="entry name" value="Rhodanese-like_dom"/>
</dbReference>
<name>A0A657LLU8_9HYPH</name>
<dbReference type="CDD" id="cd18032">
    <property type="entry name" value="DEXHc_RE_I_III_res"/>
    <property type="match status" value="1"/>
</dbReference>
<dbReference type="InterPro" id="IPR001650">
    <property type="entry name" value="Helicase_C-like"/>
</dbReference>
<dbReference type="GO" id="GO:0016887">
    <property type="term" value="F:ATP hydrolysis activity"/>
    <property type="evidence" value="ECO:0007669"/>
    <property type="project" value="TreeGrafter"/>
</dbReference>
<dbReference type="SMART" id="SM00490">
    <property type="entry name" value="HELICc"/>
    <property type="match status" value="1"/>
</dbReference>
<feature type="domain" description="Rhodanese" evidence="1">
    <location>
        <begin position="650"/>
        <end position="675"/>
    </location>
</feature>
<keyword evidence="5" id="KW-1185">Reference proteome</keyword>
<dbReference type="Pfam" id="PF11907">
    <property type="entry name" value="DUF3427"/>
    <property type="match status" value="1"/>
</dbReference>
<dbReference type="CDD" id="cd18799">
    <property type="entry name" value="SF2_C_EcoAI-like"/>
    <property type="match status" value="1"/>
</dbReference>
<dbReference type="Pfam" id="PF04851">
    <property type="entry name" value="ResIII"/>
    <property type="match status" value="1"/>
</dbReference>
<dbReference type="PANTHER" id="PTHR47962:SF4">
    <property type="entry name" value="HELICASE"/>
    <property type="match status" value="1"/>
</dbReference>
<dbReference type="InterPro" id="IPR027417">
    <property type="entry name" value="P-loop_NTPase"/>
</dbReference>
<dbReference type="SUPFAM" id="SSF52540">
    <property type="entry name" value="P-loop containing nucleoside triphosphate hydrolases"/>
    <property type="match status" value="1"/>
</dbReference>
<dbReference type="PROSITE" id="PS51194">
    <property type="entry name" value="HELICASE_CTER"/>
    <property type="match status" value="1"/>
</dbReference>
<reference evidence="4 5" key="1">
    <citation type="submission" date="2016-02" db="EMBL/GenBank/DDBJ databases">
        <title>Genome sequencing of a beta-galactosidase producing bacteria Rhizobium sp. 59.</title>
        <authorList>
            <person name="Wang D."/>
            <person name="Kot W."/>
            <person name="Qin Y."/>
            <person name="Hansen L."/>
            <person name="Naqvi K."/>
            <person name="Rensing C."/>
        </authorList>
    </citation>
    <scope>NUCLEOTIDE SEQUENCE [LARGE SCALE GENOMIC DNA]</scope>
    <source>
        <strain evidence="4 5">59</strain>
    </source>
</reference>
<proteinExistence type="predicted"/>
<evidence type="ECO:0000259" key="3">
    <source>
        <dbReference type="PROSITE" id="PS51194"/>
    </source>
</evidence>
<feature type="domain" description="Helicase C-terminal" evidence="3">
    <location>
        <begin position="432"/>
        <end position="593"/>
    </location>
</feature>
<dbReference type="SMART" id="SM00487">
    <property type="entry name" value="DEXDc"/>
    <property type="match status" value="1"/>
</dbReference>
<dbReference type="PROSITE" id="PS50206">
    <property type="entry name" value="RHODANESE_3"/>
    <property type="match status" value="1"/>
</dbReference>
<keyword evidence="4" id="KW-0255">Endonuclease</keyword>
<dbReference type="Gene3D" id="3.30.870.10">
    <property type="entry name" value="Endonuclease Chain A"/>
    <property type="match status" value="1"/>
</dbReference>
<dbReference type="PROSITE" id="PS51192">
    <property type="entry name" value="HELICASE_ATP_BIND_1"/>
    <property type="match status" value="1"/>
</dbReference>
<dbReference type="InterPro" id="IPR021835">
    <property type="entry name" value="DUF3427"/>
</dbReference>
<keyword evidence="4" id="KW-0378">Hydrolase</keyword>
<comment type="caution">
    <text evidence="4">The sequence shown here is derived from an EMBL/GenBank/DDBJ whole genome shotgun (WGS) entry which is preliminary data.</text>
</comment>
<evidence type="ECO:0000259" key="2">
    <source>
        <dbReference type="PROSITE" id="PS51192"/>
    </source>
</evidence>
<dbReference type="InterPro" id="IPR052511">
    <property type="entry name" value="ATP-dep_Helicase"/>
</dbReference>
<gene>
    <name evidence="4" type="ORF">AX760_23240</name>
</gene>
<dbReference type="SUPFAM" id="SSF56024">
    <property type="entry name" value="Phospholipase D/nuclease"/>
    <property type="match status" value="1"/>
</dbReference>
<dbReference type="CDD" id="cd09205">
    <property type="entry name" value="PLDc_N_DEXD_b3"/>
    <property type="match status" value="1"/>
</dbReference>
<accession>A0A657LLU8</accession>
<organism evidence="4 5">
    <name type="scientific">Pararhizobium antarcticum</name>
    <dbReference type="NCBI Taxonomy" id="1798805"/>
    <lineage>
        <taxon>Bacteria</taxon>
        <taxon>Pseudomonadati</taxon>
        <taxon>Pseudomonadota</taxon>
        <taxon>Alphaproteobacteria</taxon>
        <taxon>Hyphomicrobiales</taxon>
        <taxon>Rhizobiaceae</taxon>
        <taxon>Rhizobium/Agrobacterium group</taxon>
        <taxon>Pararhizobium</taxon>
    </lineage>
</organism>
<dbReference type="OrthoDB" id="5194627at2"/>
<sequence length="922" mass="101199">MTVAEQFGVLARMGEALATGAPGFLASDEHGHFHLRAPSHSDQSNLTTGGGDPLFPLLARRIDGAERVDLAVAFAMDSGVRLIEPWLRDLLARGGQLRLVVGDYMDVTEPAALWRLSDLGGATLRVFETGAGSFHPKAWLFRAADRSGAAIVGSSNLSATALTSGVEWNLHSESAADQVEIAFEALLAHPQTKPLTPDWIARYLARRKSAPLPEFAQRVVADEAPQLPPQPHHIQNAALGALRQTRADGHEAGLVVLATGLGKTWLAAFDSRSFARVLFVAHREEILTQAMASFRRIRPEARFGRYDGTEKDGSADILFASIQTLGREGHLRRFAPDAFDYIVVDEFHHAAAASYRGLLEHFTPQFLLGLTATPDRSDGADLLALCGDNLVYQCDLFEGIDDHLLSPFRYLGVPDEVDYEQIPWRSSRFDPDALEAALATESRAANALEQFNRHREGPAIGFCCSLRHANFMAQYFSALGLRAVAVHSGPESAPRSTSLEQLGRGEIDILFAVDMFNEGVDVPQIGTVMMLRPTESAIIWLQQLGRGLRRIEGKVLRVIDYIGNHRIFLTKLRALLTAGPGDRSLALKLDQIIDGTLPLPAGCSITYDLKVIEILRDLLRPNAASDDLEAQYRDFRLRNGTRPTAAEIGRMGFDPARNGHGGWFDFVRDMGDPVEPNVLTAHGPLLRQIERDAALTAPALSAVVASLNSRTAAPEGLDAWALSPFFRRDGDRLALTRLDRTGALPDMVKELVDWRLGTLRAPIRAAAEGAAKFQDAPTLWREYMREDIPPLFGATFNPGNWNTGIVRLDRDLILLTTLQKGNLSVGGHYEDAFLSPSRMQWQSQNQTTRDSLVGRILSGGEADYRVNLFVRNGKLRNGKAAPFLYCGNPGFEGWDGEKPITVTWELAEAVPDHLRRSLGVPN</sequence>
<dbReference type="Gene3D" id="3.40.50.300">
    <property type="entry name" value="P-loop containing nucleotide triphosphate hydrolases"/>
    <property type="match status" value="2"/>
</dbReference>
<evidence type="ECO:0000313" key="4">
    <source>
        <dbReference type="EMBL" id="OJF91636.1"/>
    </source>
</evidence>
<dbReference type="PANTHER" id="PTHR47962">
    <property type="entry name" value="ATP-DEPENDENT HELICASE LHR-RELATED-RELATED"/>
    <property type="match status" value="1"/>
</dbReference>
<protein>
    <submittedName>
        <fullName evidence="4">Restriction endonuclease subunit R</fullName>
    </submittedName>
</protein>
<dbReference type="EMBL" id="LSRP01000124">
    <property type="protein sequence ID" value="OJF91636.1"/>
    <property type="molecule type" value="Genomic_DNA"/>
</dbReference>
<dbReference type="InterPro" id="IPR006935">
    <property type="entry name" value="Helicase/UvrB_N"/>
</dbReference>
<dbReference type="GO" id="GO:0003677">
    <property type="term" value="F:DNA binding"/>
    <property type="evidence" value="ECO:0007669"/>
    <property type="project" value="InterPro"/>
</dbReference>
<dbReference type="GO" id="GO:0004519">
    <property type="term" value="F:endonuclease activity"/>
    <property type="evidence" value="ECO:0007669"/>
    <property type="project" value="UniProtKB-KW"/>
</dbReference>